<dbReference type="OrthoDB" id="9801485at2"/>
<dbReference type="AlphaFoldDB" id="A0A1D3UCM1"/>
<sequence>MGTQNFYCEYCGKRYPSVQQLTNGLCPRHPDGSNRGKHKLYEGGEKKKYTCKHCGKEYPTIAAMVIGPCPRHPKGSNHGKHAPAL</sequence>
<dbReference type="InterPro" id="IPR013087">
    <property type="entry name" value="Znf_C2H2_type"/>
</dbReference>
<feature type="domain" description="C2H2-type" evidence="1">
    <location>
        <begin position="6"/>
        <end position="21"/>
    </location>
</feature>
<accession>A0A1D3UCM1</accession>
<reference evidence="2 3" key="1">
    <citation type="submission" date="2016-09" db="EMBL/GenBank/DDBJ databases">
        <authorList>
            <person name="Capua I."/>
            <person name="De Benedictis P."/>
            <person name="Joannis T."/>
            <person name="Lombin L.H."/>
            <person name="Cattoli G."/>
        </authorList>
    </citation>
    <scope>NUCLEOTIDE SEQUENCE [LARGE SCALE GENOMIC DNA]</scope>
    <source>
        <strain evidence="2 3">UB20</strain>
    </source>
</reference>
<protein>
    <recommendedName>
        <fullName evidence="1">C2H2-type domain-containing protein</fullName>
    </recommendedName>
</protein>
<gene>
    <name evidence="2" type="ORF">TFUB20_00289</name>
</gene>
<dbReference type="Pfam" id="PF13912">
    <property type="entry name" value="zf-C2H2_6"/>
    <property type="match status" value="1"/>
</dbReference>
<dbReference type="Proteomes" id="UP000182057">
    <property type="component" value="Unassembled WGS sequence"/>
</dbReference>
<dbReference type="RefSeq" id="WP_074449334.1">
    <property type="nucleotide sequence ID" value="NZ_CAJPTF010000065.1"/>
</dbReference>
<dbReference type="EMBL" id="FMMM01000016">
    <property type="protein sequence ID" value="SCQ18256.1"/>
    <property type="molecule type" value="Genomic_DNA"/>
</dbReference>
<proteinExistence type="predicted"/>
<dbReference type="Gene3D" id="3.30.160.60">
    <property type="entry name" value="Classic Zinc Finger"/>
    <property type="match status" value="1"/>
</dbReference>
<organism evidence="2 3">
    <name type="scientific">Tannerella forsythia</name>
    <name type="common">Bacteroides forsythus</name>
    <dbReference type="NCBI Taxonomy" id="28112"/>
    <lineage>
        <taxon>Bacteria</taxon>
        <taxon>Pseudomonadati</taxon>
        <taxon>Bacteroidota</taxon>
        <taxon>Bacteroidia</taxon>
        <taxon>Bacteroidales</taxon>
        <taxon>Tannerellaceae</taxon>
        <taxon>Tannerella</taxon>
    </lineage>
</organism>
<name>A0A1D3UCM1_TANFO</name>
<evidence type="ECO:0000259" key="1">
    <source>
        <dbReference type="Pfam" id="PF13912"/>
    </source>
</evidence>
<evidence type="ECO:0000313" key="3">
    <source>
        <dbReference type="Proteomes" id="UP000182057"/>
    </source>
</evidence>
<evidence type="ECO:0000313" key="2">
    <source>
        <dbReference type="EMBL" id="SCQ18256.1"/>
    </source>
</evidence>